<evidence type="ECO:0000256" key="4">
    <source>
        <dbReference type="ARBA" id="ARBA00022840"/>
    </source>
</evidence>
<evidence type="ECO:0000256" key="3">
    <source>
        <dbReference type="ARBA" id="ARBA00022777"/>
    </source>
</evidence>
<proteinExistence type="predicted"/>
<dbReference type="GO" id="GO:0016301">
    <property type="term" value="F:kinase activity"/>
    <property type="evidence" value="ECO:0007669"/>
    <property type="project" value="UniProtKB-KW"/>
</dbReference>
<name>A0A975PD31_9MICC</name>
<evidence type="ECO:0000313" key="6">
    <source>
        <dbReference type="EMBL" id="QWQ35138.1"/>
    </source>
</evidence>
<keyword evidence="4" id="KW-0067">ATP-binding</keyword>
<dbReference type="KEGG" id="asun:KG104_11505"/>
<protein>
    <recommendedName>
        <fullName evidence="5">Maltokinase N-terminal cap domain-containing protein</fullName>
    </recommendedName>
</protein>
<reference evidence="6" key="1">
    <citation type="submission" date="2021-06" db="EMBL/GenBank/DDBJ databases">
        <title>Novel species in genus Arthrobacter.</title>
        <authorList>
            <person name="Zhang G."/>
        </authorList>
    </citation>
    <scope>NUCLEOTIDE SEQUENCE</scope>
    <source>
        <strain evidence="6">Zg-ZUI122</strain>
    </source>
</reference>
<dbReference type="EMBL" id="CP076456">
    <property type="protein sequence ID" value="QWQ35138.1"/>
    <property type="molecule type" value="Genomic_DNA"/>
</dbReference>
<organism evidence="6 7">
    <name type="scientific">Arthrobacter sunyaminii</name>
    <dbReference type="NCBI Taxonomy" id="2816859"/>
    <lineage>
        <taxon>Bacteria</taxon>
        <taxon>Bacillati</taxon>
        <taxon>Actinomycetota</taxon>
        <taxon>Actinomycetes</taxon>
        <taxon>Micrococcales</taxon>
        <taxon>Micrococcaceae</taxon>
        <taxon>Arthrobacter</taxon>
    </lineage>
</organism>
<evidence type="ECO:0000259" key="5">
    <source>
        <dbReference type="Pfam" id="PF18085"/>
    </source>
</evidence>
<dbReference type="AlphaFoldDB" id="A0A975PD31"/>
<keyword evidence="3" id="KW-0418">Kinase</keyword>
<evidence type="ECO:0000256" key="2">
    <source>
        <dbReference type="ARBA" id="ARBA00022741"/>
    </source>
</evidence>
<dbReference type="RefSeq" id="WP_207347087.1">
    <property type="nucleotide sequence ID" value="NZ_CP076456.1"/>
</dbReference>
<gene>
    <name evidence="6" type="ORF">KG104_11505</name>
</gene>
<dbReference type="GO" id="GO:0005524">
    <property type="term" value="F:ATP binding"/>
    <property type="evidence" value="ECO:0007669"/>
    <property type="project" value="UniProtKB-KW"/>
</dbReference>
<dbReference type="Pfam" id="PF18085">
    <property type="entry name" value="Mak_N_cap"/>
    <property type="match status" value="1"/>
</dbReference>
<accession>A0A975PD31</accession>
<evidence type="ECO:0000256" key="1">
    <source>
        <dbReference type="ARBA" id="ARBA00022679"/>
    </source>
</evidence>
<dbReference type="InterPro" id="IPR040999">
    <property type="entry name" value="Mak_N_cap"/>
</dbReference>
<feature type="domain" description="Maltokinase N-terminal cap" evidence="5">
    <location>
        <begin position="20"/>
        <end position="102"/>
    </location>
</feature>
<keyword evidence="2" id="KW-0547">Nucleotide-binding</keyword>
<keyword evidence="7" id="KW-1185">Reference proteome</keyword>
<keyword evidence="1" id="KW-0808">Transferase</keyword>
<dbReference type="Proteomes" id="UP000680588">
    <property type="component" value="Chromosome"/>
</dbReference>
<evidence type="ECO:0000313" key="7">
    <source>
        <dbReference type="Proteomes" id="UP000680588"/>
    </source>
</evidence>
<dbReference type="NCBIfam" id="NF047744">
    <property type="entry name" value="CG0192_rel"/>
    <property type="match status" value="1"/>
</dbReference>
<sequence length="211" mass="22552">MALIYHAELHPDKMELLASWLPTRPWFPRVGQLPIERVGSFRFDDPDGEVGIETHLVAVGADVVQVPLTYRGAPLEGAEKHLITTMEHSVLGTRWVYDACGDPAYAQALTASILSGQGQAPQYFENGGVREDIPESVSVVASGLPGGEELAEGPQPGPADLTVARIRAGDWDLSVVRVLELGGEAVADPSLTATWPGQDVPVLLAWAMPAQ</sequence>